<reference evidence="4" key="1">
    <citation type="submission" date="2025-08" db="UniProtKB">
        <authorList>
            <consortium name="RefSeq"/>
        </authorList>
    </citation>
    <scope>IDENTIFICATION</scope>
</reference>
<evidence type="ECO:0000313" key="3">
    <source>
        <dbReference type="Proteomes" id="UP000695007"/>
    </source>
</evidence>
<feature type="domain" description="CCAAT-binding factor" evidence="2">
    <location>
        <begin position="320"/>
        <end position="470"/>
    </location>
</feature>
<protein>
    <submittedName>
        <fullName evidence="4">Nucleolar complex protein 4 homolog B</fullName>
    </submittedName>
</protein>
<dbReference type="GeneID" id="105368877"/>
<dbReference type="GO" id="GO:0042254">
    <property type="term" value="P:ribosome biogenesis"/>
    <property type="evidence" value="ECO:0007669"/>
    <property type="project" value="InterPro"/>
</dbReference>
<evidence type="ECO:0000259" key="2">
    <source>
        <dbReference type="Pfam" id="PF03914"/>
    </source>
</evidence>
<dbReference type="Proteomes" id="UP000695007">
    <property type="component" value="Unplaced"/>
</dbReference>
<name>A0AAJ6YXR7_9HYME</name>
<dbReference type="RefSeq" id="XP_011506316.1">
    <property type="nucleotide sequence ID" value="XM_011508014.1"/>
</dbReference>
<organism evidence="3 4">
    <name type="scientific">Ceratosolen solmsi marchali</name>
    <dbReference type="NCBI Taxonomy" id="326594"/>
    <lineage>
        <taxon>Eukaryota</taxon>
        <taxon>Metazoa</taxon>
        <taxon>Ecdysozoa</taxon>
        <taxon>Arthropoda</taxon>
        <taxon>Hexapoda</taxon>
        <taxon>Insecta</taxon>
        <taxon>Pterygota</taxon>
        <taxon>Neoptera</taxon>
        <taxon>Endopterygota</taxon>
        <taxon>Hymenoptera</taxon>
        <taxon>Apocrita</taxon>
        <taxon>Proctotrupomorpha</taxon>
        <taxon>Chalcidoidea</taxon>
        <taxon>Agaonidae</taxon>
        <taxon>Agaoninae</taxon>
        <taxon>Ceratosolen</taxon>
    </lineage>
</organism>
<dbReference type="KEGG" id="csol:105368877"/>
<evidence type="ECO:0000313" key="4">
    <source>
        <dbReference type="RefSeq" id="XP_011506316.1"/>
    </source>
</evidence>
<dbReference type="PANTHER" id="PTHR12455:SF0">
    <property type="entry name" value="NUCLEOLAR COMPLEX PROTEIN 4 HOMOLOG"/>
    <property type="match status" value="1"/>
</dbReference>
<evidence type="ECO:0000256" key="1">
    <source>
        <dbReference type="ARBA" id="ARBA00007797"/>
    </source>
</evidence>
<dbReference type="InterPro" id="IPR027193">
    <property type="entry name" value="Noc4"/>
</dbReference>
<gene>
    <name evidence="4" type="primary">LOC105368877</name>
</gene>
<dbReference type="GO" id="GO:0030692">
    <property type="term" value="C:Noc4p-Nop14p complex"/>
    <property type="evidence" value="ECO:0007669"/>
    <property type="project" value="TreeGrafter"/>
</dbReference>
<proteinExistence type="inferred from homology"/>
<dbReference type="InterPro" id="IPR005612">
    <property type="entry name" value="CCAAT-binding_factor"/>
</dbReference>
<keyword evidence="3" id="KW-1185">Reference proteome</keyword>
<comment type="similarity">
    <text evidence="1">Belongs to the CBF/MAK21 family.</text>
</comment>
<accession>A0AAJ6YXR7</accession>
<dbReference type="AlphaFoldDB" id="A0AAJ6YXR7"/>
<sequence length="535" mass="60931">MTSGQSGEDELSAVMASAGDPGAATSMSGQKMSQILRQRAQEFLSSRKHANNLVDIIGMWESYTLACILTIETIFGEVLKRGDMYVERTISLTISEPTAEMSYTNWLRNCYEEIWVKILNSIEDSRNAIQMQALTTAIKLMAAEGKSPLEPVENVEYYFPLHRLKPIIMKLLSPEKENFTLIARFQEISNYSDALYFTWKCLPSLTPKRQPQNVYIRNLLEFVHKLPLPQDNNSQNGTNGSQELLCGPQQVAGGFKYDYSSARKALNKVWSCIMHWELTPQLHKQLLVVLLERVMPHLEKPVLMTDFLMDSLDIDGPIGLLALQGVFVLVTKHNLDYPNIFTKLYSMFEPEILHTKYKARLFYLSDLFLSSTHLPEALVAAFAKRLSRLTLVAPPEDILIILLFIGNLLLRHPGLKRLIDHPQGNEEELGTNDPFLMEERDPLQSNALLSSLWEIKGLQYHILPSIATAARFIREPLPSIEYDMASALERTGGHIFDNELKNKVKDIMLTFERPSSMALPKGERILQYWQLTTMH</sequence>
<dbReference type="PANTHER" id="PTHR12455">
    <property type="entry name" value="NUCLEOLAR COMPLEX PROTEIN 4"/>
    <property type="match status" value="1"/>
</dbReference>
<dbReference type="Pfam" id="PF03914">
    <property type="entry name" value="CBF"/>
    <property type="match status" value="1"/>
</dbReference>
<dbReference type="GO" id="GO:0032040">
    <property type="term" value="C:small-subunit processome"/>
    <property type="evidence" value="ECO:0007669"/>
    <property type="project" value="TreeGrafter"/>
</dbReference>